<proteinExistence type="predicted"/>
<feature type="signal peptide" evidence="6">
    <location>
        <begin position="1"/>
        <end position="22"/>
    </location>
</feature>
<dbReference type="EMBL" id="BAABEY010000036">
    <property type="protein sequence ID" value="GAA4447773.1"/>
    <property type="molecule type" value="Genomic_DNA"/>
</dbReference>
<reference evidence="8" key="1">
    <citation type="journal article" date="2019" name="Int. J. Syst. Evol. Microbiol.">
        <title>The Global Catalogue of Microorganisms (GCM) 10K type strain sequencing project: providing services to taxonomists for standard genome sequencing and annotation.</title>
        <authorList>
            <consortium name="The Broad Institute Genomics Platform"/>
            <consortium name="The Broad Institute Genome Sequencing Center for Infectious Disease"/>
            <person name="Wu L."/>
            <person name="Ma J."/>
        </authorList>
    </citation>
    <scope>NUCLEOTIDE SEQUENCE [LARGE SCALE GENOMIC DNA]</scope>
    <source>
        <strain evidence="8">JCM 31920</strain>
    </source>
</reference>
<feature type="chain" id="PRO_5047163446" description="ChbG/HpnK family deacetylase" evidence="6">
    <location>
        <begin position="23"/>
        <end position="286"/>
    </location>
</feature>
<evidence type="ECO:0000256" key="2">
    <source>
        <dbReference type="ARBA" id="ARBA00022723"/>
    </source>
</evidence>
<comment type="caution">
    <text evidence="7">The sequence shown here is derived from an EMBL/GenBank/DDBJ whole genome shotgun (WGS) entry which is preliminary data.</text>
</comment>
<evidence type="ECO:0000256" key="6">
    <source>
        <dbReference type="SAM" id="SignalP"/>
    </source>
</evidence>
<evidence type="ECO:0000256" key="1">
    <source>
        <dbReference type="ARBA" id="ARBA00001946"/>
    </source>
</evidence>
<dbReference type="InterPro" id="IPR006879">
    <property type="entry name" value="YdjC-like"/>
</dbReference>
<evidence type="ECO:0000313" key="8">
    <source>
        <dbReference type="Proteomes" id="UP001501508"/>
    </source>
</evidence>
<dbReference type="Proteomes" id="UP001501508">
    <property type="component" value="Unassembled WGS sequence"/>
</dbReference>
<dbReference type="PANTHER" id="PTHR31609">
    <property type="entry name" value="YDJC DEACETYLASE FAMILY MEMBER"/>
    <property type="match status" value="1"/>
</dbReference>
<name>A0ABP8MCS4_9BACT</name>
<dbReference type="SUPFAM" id="SSF88713">
    <property type="entry name" value="Glycoside hydrolase/deacetylase"/>
    <property type="match status" value="1"/>
</dbReference>
<comment type="cofactor">
    <cofactor evidence="1">
        <name>Mg(2+)</name>
        <dbReference type="ChEBI" id="CHEBI:18420"/>
    </cofactor>
</comment>
<accession>A0ABP8MCS4</accession>
<keyword evidence="8" id="KW-1185">Reference proteome</keyword>
<dbReference type="InterPro" id="IPR011330">
    <property type="entry name" value="Glyco_hydro/deAcase_b/a-brl"/>
</dbReference>
<protein>
    <recommendedName>
        <fullName evidence="9">ChbG/HpnK family deacetylase</fullName>
    </recommendedName>
</protein>
<evidence type="ECO:0000256" key="4">
    <source>
        <dbReference type="ARBA" id="ARBA00022842"/>
    </source>
</evidence>
<keyword evidence="6" id="KW-0732">Signal</keyword>
<evidence type="ECO:0000313" key="7">
    <source>
        <dbReference type="EMBL" id="GAA4447773.1"/>
    </source>
</evidence>
<evidence type="ECO:0008006" key="9">
    <source>
        <dbReference type="Google" id="ProtNLM"/>
    </source>
</evidence>
<dbReference type="PANTHER" id="PTHR31609:SF1">
    <property type="entry name" value="CARBOHYDRATE DEACETYLASE"/>
    <property type="match status" value="1"/>
</dbReference>
<keyword evidence="4" id="KW-0460">Magnesium</keyword>
<gene>
    <name evidence="7" type="ORF">GCM10023091_43250</name>
</gene>
<dbReference type="Gene3D" id="3.20.20.370">
    <property type="entry name" value="Glycoside hydrolase/deacetylase"/>
    <property type="match status" value="1"/>
</dbReference>
<keyword evidence="5" id="KW-0119">Carbohydrate metabolism</keyword>
<dbReference type="Pfam" id="PF04794">
    <property type="entry name" value="YdjC"/>
    <property type="match status" value="1"/>
</dbReference>
<evidence type="ECO:0000256" key="3">
    <source>
        <dbReference type="ARBA" id="ARBA00022801"/>
    </source>
</evidence>
<organism evidence="7 8">
    <name type="scientific">Ravibacter arvi</name>
    <dbReference type="NCBI Taxonomy" id="2051041"/>
    <lineage>
        <taxon>Bacteria</taxon>
        <taxon>Pseudomonadati</taxon>
        <taxon>Bacteroidota</taxon>
        <taxon>Cytophagia</taxon>
        <taxon>Cytophagales</taxon>
        <taxon>Spirosomataceae</taxon>
        <taxon>Ravibacter</taxon>
    </lineage>
</organism>
<keyword evidence="3" id="KW-0378">Hydrolase</keyword>
<dbReference type="RefSeq" id="WP_345033060.1">
    <property type="nucleotide sequence ID" value="NZ_BAABEY010000036.1"/>
</dbReference>
<keyword evidence="2" id="KW-0479">Metal-binding</keyword>
<sequence>MNSTRKYLLVIAGLFGALGLSAQSPSPVTRLIVRGDDMGFTQSANEATLLAITKGIQTTVEIMPNTPWFAQAVTMLKAHPKVDVGIHLTLTSEWEQLKWRPLTQAPSLVDENGYFYPFIWPNKDYPNQHLQDKPWKLDEIEKEFTAQIEAVRKHLPWASHLSAHMGCTGMHEDIKQLALRLAKKYGLEVSLDQVVPVTYRGSKKTSQEKTRSFMAMLQTLEPGKTYLFVDHPAFDTPEMKAIRHIGYENVAEDRQGVADTWMHPDVIRLINEAGIRLISYRDLKTR</sequence>
<evidence type="ECO:0000256" key="5">
    <source>
        <dbReference type="ARBA" id="ARBA00023277"/>
    </source>
</evidence>